<dbReference type="Gene3D" id="3.30.200.20">
    <property type="entry name" value="Phosphorylase Kinase, domain 1"/>
    <property type="match status" value="1"/>
</dbReference>
<name>A0A1Z5JFI2_FISSO</name>
<dbReference type="GO" id="GO:0005737">
    <property type="term" value="C:cytoplasm"/>
    <property type="evidence" value="ECO:0007669"/>
    <property type="project" value="TreeGrafter"/>
</dbReference>
<comment type="caution">
    <text evidence="3">The sequence shown here is derived from an EMBL/GenBank/DDBJ whole genome shotgun (WGS) entry which is preliminary data.</text>
</comment>
<dbReference type="InterPro" id="IPR011009">
    <property type="entry name" value="Kinase-like_dom_sf"/>
</dbReference>
<dbReference type="OrthoDB" id="184922at2759"/>
<dbReference type="Pfam" id="PF07714">
    <property type="entry name" value="PK_Tyr_Ser-Thr"/>
    <property type="match status" value="1"/>
</dbReference>
<dbReference type="Gene3D" id="1.10.510.10">
    <property type="entry name" value="Transferase(Phosphotransferase) domain 1"/>
    <property type="match status" value="1"/>
</dbReference>
<evidence type="ECO:0000256" key="1">
    <source>
        <dbReference type="PROSITE-ProRule" id="PRU10141"/>
    </source>
</evidence>
<accession>A0A1Z5JFI2</accession>
<evidence type="ECO:0000313" key="4">
    <source>
        <dbReference type="Proteomes" id="UP000198406"/>
    </source>
</evidence>
<sequence>MKCTALERTSAHSTVGFTIEDDYSIPSEQAGELVRKTEFRVSELLNQTIYLKRNHRLHDLPLFERSDFDIGEVVGLGGFSAICDITSFHNHHQLPVEGGKKYVIKSLTPRLAHETKKLTTGARDLVMEAYYVSALAHRNIIELRGCSAAGVSGFAETCRPDGFFLIYDKLTITLGQRIHQWREESIKAPKPKGLLSIPKSACVGSPELFVERLHSAIDVASALEYMHDKRILFRDLKPGNVGYDCEGTLKIFDFGLAIELPARKNPDATFYLGGNTGTPRYMAVEVIRREPYNLKADVFSFSILLWEVVAMLKPYNGLPGAQVKEMVSLEGARPVIPWAWPFALRKLLKRGWSQNLHERPDMMKVKTILEKIRDDVSPGKKFRMQQRSAIRARLE</sequence>
<reference evidence="3 4" key="1">
    <citation type="journal article" date="2015" name="Plant Cell">
        <title>Oil accumulation by the oleaginous diatom Fistulifera solaris as revealed by the genome and transcriptome.</title>
        <authorList>
            <person name="Tanaka T."/>
            <person name="Maeda Y."/>
            <person name="Veluchamy A."/>
            <person name="Tanaka M."/>
            <person name="Abida H."/>
            <person name="Marechal E."/>
            <person name="Bowler C."/>
            <person name="Muto M."/>
            <person name="Sunaga Y."/>
            <person name="Tanaka M."/>
            <person name="Yoshino T."/>
            <person name="Taniguchi T."/>
            <person name="Fukuda Y."/>
            <person name="Nemoto M."/>
            <person name="Matsumoto M."/>
            <person name="Wong P.S."/>
            <person name="Aburatani S."/>
            <person name="Fujibuchi W."/>
        </authorList>
    </citation>
    <scope>NUCLEOTIDE SEQUENCE [LARGE SCALE GENOMIC DNA]</scope>
    <source>
        <strain evidence="3 4">JPCC DA0580</strain>
    </source>
</reference>
<dbReference type="PROSITE" id="PS50011">
    <property type="entry name" value="PROTEIN_KINASE_DOM"/>
    <property type="match status" value="1"/>
</dbReference>
<dbReference type="InterPro" id="IPR050167">
    <property type="entry name" value="Ser_Thr_protein_kinase"/>
</dbReference>
<dbReference type="GO" id="GO:0007165">
    <property type="term" value="P:signal transduction"/>
    <property type="evidence" value="ECO:0007669"/>
    <property type="project" value="TreeGrafter"/>
</dbReference>
<dbReference type="PANTHER" id="PTHR23257:SF958">
    <property type="entry name" value="SERINE_THREONINE-PROTEIN KINASE WNK4"/>
    <property type="match status" value="1"/>
</dbReference>
<protein>
    <recommendedName>
        <fullName evidence="2">Protein kinase domain-containing protein</fullName>
    </recommendedName>
</protein>
<dbReference type="InterPro" id="IPR000719">
    <property type="entry name" value="Prot_kinase_dom"/>
</dbReference>
<dbReference type="SMART" id="SM00220">
    <property type="entry name" value="S_TKc"/>
    <property type="match status" value="1"/>
</dbReference>
<keyword evidence="1" id="KW-0547">Nucleotide-binding</keyword>
<dbReference type="InterPro" id="IPR001245">
    <property type="entry name" value="Ser-Thr/Tyr_kinase_cat_dom"/>
</dbReference>
<dbReference type="GO" id="GO:0005524">
    <property type="term" value="F:ATP binding"/>
    <property type="evidence" value="ECO:0007669"/>
    <property type="project" value="UniProtKB-UniRule"/>
</dbReference>
<gene>
    <name evidence="3" type="ORF">FisN_24Hh087</name>
</gene>
<dbReference type="AlphaFoldDB" id="A0A1Z5JFI2"/>
<dbReference type="GO" id="GO:0004672">
    <property type="term" value="F:protein kinase activity"/>
    <property type="evidence" value="ECO:0007669"/>
    <property type="project" value="InterPro"/>
</dbReference>
<dbReference type="PROSITE" id="PS00107">
    <property type="entry name" value="PROTEIN_KINASE_ATP"/>
    <property type="match status" value="1"/>
</dbReference>
<keyword evidence="4" id="KW-1185">Reference proteome</keyword>
<dbReference type="Proteomes" id="UP000198406">
    <property type="component" value="Unassembled WGS sequence"/>
</dbReference>
<evidence type="ECO:0000313" key="3">
    <source>
        <dbReference type="EMBL" id="GAX12511.1"/>
    </source>
</evidence>
<dbReference type="PANTHER" id="PTHR23257">
    <property type="entry name" value="SERINE-THREONINE PROTEIN KINASE"/>
    <property type="match status" value="1"/>
</dbReference>
<feature type="binding site" evidence="1">
    <location>
        <position position="105"/>
    </location>
    <ligand>
        <name>ATP</name>
        <dbReference type="ChEBI" id="CHEBI:30616"/>
    </ligand>
</feature>
<dbReference type="SUPFAM" id="SSF56112">
    <property type="entry name" value="Protein kinase-like (PK-like)"/>
    <property type="match status" value="1"/>
</dbReference>
<feature type="domain" description="Protein kinase" evidence="2">
    <location>
        <begin position="68"/>
        <end position="369"/>
    </location>
</feature>
<dbReference type="EMBL" id="BDSP01000052">
    <property type="protein sequence ID" value="GAX12511.1"/>
    <property type="molecule type" value="Genomic_DNA"/>
</dbReference>
<evidence type="ECO:0000259" key="2">
    <source>
        <dbReference type="PROSITE" id="PS50011"/>
    </source>
</evidence>
<organism evidence="3 4">
    <name type="scientific">Fistulifera solaris</name>
    <name type="common">Oleaginous diatom</name>
    <dbReference type="NCBI Taxonomy" id="1519565"/>
    <lineage>
        <taxon>Eukaryota</taxon>
        <taxon>Sar</taxon>
        <taxon>Stramenopiles</taxon>
        <taxon>Ochrophyta</taxon>
        <taxon>Bacillariophyta</taxon>
        <taxon>Bacillariophyceae</taxon>
        <taxon>Bacillariophycidae</taxon>
        <taxon>Naviculales</taxon>
        <taxon>Naviculaceae</taxon>
        <taxon>Fistulifera</taxon>
    </lineage>
</organism>
<dbReference type="InParanoid" id="A0A1Z5JFI2"/>
<keyword evidence="1" id="KW-0067">ATP-binding</keyword>
<dbReference type="InterPro" id="IPR017441">
    <property type="entry name" value="Protein_kinase_ATP_BS"/>
</dbReference>
<proteinExistence type="predicted"/>